<evidence type="ECO:0000313" key="1">
    <source>
        <dbReference type="EMBL" id="GIY76840.1"/>
    </source>
</evidence>
<gene>
    <name evidence="1" type="ORF">CEXT_292991</name>
</gene>
<evidence type="ECO:0008006" key="3">
    <source>
        <dbReference type="Google" id="ProtNLM"/>
    </source>
</evidence>
<dbReference type="AlphaFoldDB" id="A0AAV4W286"/>
<keyword evidence="2" id="KW-1185">Reference proteome</keyword>
<proteinExistence type="predicted"/>
<sequence>MEYKRDRSSELFLGKAVLAKNKEISITTDVKERKDGITATLVVVTPLESWKKTKAHCSVHTRSSLKKLSCFTEKNGEQIVKIEGSLSKTSSKSTEIQEV</sequence>
<dbReference type="EMBL" id="BPLR01015537">
    <property type="protein sequence ID" value="GIY76840.1"/>
    <property type="molecule type" value="Genomic_DNA"/>
</dbReference>
<comment type="caution">
    <text evidence="1">The sequence shown here is derived from an EMBL/GenBank/DDBJ whole genome shotgun (WGS) entry which is preliminary data.</text>
</comment>
<name>A0AAV4W286_CAEEX</name>
<accession>A0AAV4W286</accession>
<reference evidence="1 2" key="1">
    <citation type="submission" date="2021-06" db="EMBL/GenBank/DDBJ databases">
        <title>Caerostris extrusa draft genome.</title>
        <authorList>
            <person name="Kono N."/>
            <person name="Arakawa K."/>
        </authorList>
    </citation>
    <scope>NUCLEOTIDE SEQUENCE [LARGE SCALE GENOMIC DNA]</scope>
</reference>
<dbReference type="Proteomes" id="UP001054945">
    <property type="component" value="Unassembled WGS sequence"/>
</dbReference>
<evidence type="ECO:0000313" key="2">
    <source>
        <dbReference type="Proteomes" id="UP001054945"/>
    </source>
</evidence>
<organism evidence="1 2">
    <name type="scientific">Caerostris extrusa</name>
    <name type="common">Bark spider</name>
    <name type="synonym">Caerostris bankana</name>
    <dbReference type="NCBI Taxonomy" id="172846"/>
    <lineage>
        <taxon>Eukaryota</taxon>
        <taxon>Metazoa</taxon>
        <taxon>Ecdysozoa</taxon>
        <taxon>Arthropoda</taxon>
        <taxon>Chelicerata</taxon>
        <taxon>Arachnida</taxon>
        <taxon>Araneae</taxon>
        <taxon>Araneomorphae</taxon>
        <taxon>Entelegynae</taxon>
        <taxon>Araneoidea</taxon>
        <taxon>Araneidae</taxon>
        <taxon>Caerostris</taxon>
    </lineage>
</organism>
<protein>
    <recommendedName>
        <fullName evidence="3">Single-stranded DNA-binding protein</fullName>
    </recommendedName>
</protein>